<dbReference type="RefSeq" id="WP_177113411.1">
    <property type="nucleotide sequence ID" value="NZ_JACARF010000012.1"/>
</dbReference>
<evidence type="ECO:0000313" key="3">
    <source>
        <dbReference type="Proteomes" id="UP000537188"/>
    </source>
</evidence>
<comment type="caution">
    <text evidence="2">The sequence shown here is derived from an EMBL/GenBank/DDBJ whole genome shotgun (WGS) entry which is preliminary data.</text>
</comment>
<accession>A0A7Y8FAU1</accession>
<gene>
    <name evidence="2" type="ORF">HX828_08400</name>
</gene>
<dbReference type="AlphaFoldDB" id="A0A7Y8FAU1"/>
<dbReference type="GO" id="GO:0005509">
    <property type="term" value="F:calcium ion binding"/>
    <property type="evidence" value="ECO:0007669"/>
    <property type="project" value="InterPro"/>
</dbReference>
<evidence type="ECO:0000259" key="1">
    <source>
        <dbReference type="PROSITE" id="PS50222"/>
    </source>
</evidence>
<feature type="domain" description="EF-hand" evidence="1">
    <location>
        <begin position="90"/>
        <end position="118"/>
    </location>
</feature>
<organism evidence="2 3">
    <name type="scientific">Pseudomonas yamanorum</name>
    <dbReference type="NCBI Taxonomy" id="515393"/>
    <lineage>
        <taxon>Bacteria</taxon>
        <taxon>Pseudomonadati</taxon>
        <taxon>Pseudomonadota</taxon>
        <taxon>Gammaproteobacteria</taxon>
        <taxon>Pseudomonadales</taxon>
        <taxon>Pseudomonadaceae</taxon>
        <taxon>Pseudomonas</taxon>
    </lineage>
</organism>
<dbReference type="EMBL" id="JACARF010000012">
    <property type="protein sequence ID" value="NWE75574.1"/>
    <property type="molecule type" value="Genomic_DNA"/>
</dbReference>
<dbReference type="InterPro" id="IPR002048">
    <property type="entry name" value="EF_hand_dom"/>
</dbReference>
<reference evidence="2 3" key="1">
    <citation type="submission" date="2020-04" db="EMBL/GenBank/DDBJ databases">
        <title>Molecular characterization of pseudomonads from Agaricus bisporus reveal novel blotch 2 pathogens in Western Europe.</title>
        <authorList>
            <person name="Taparia T."/>
            <person name="Krijger M."/>
            <person name="Haynes E."/>
            <person name="Elpinstone J.G."/>
            <person name="Noble R."/>
            <person name="Van Der Wolf J."/>
        </authorList>
    </citation>
    <scope>NUCLEOTIDE SEQUENCE [LARGE SCALE GENOMIC DNA]</scope>
    <source>
        <strain evidence="2 3">IPO3781</strain>
    </source>
</reference>
<dbReference type="Proteomes" id="UP000537188">
    <property type="component" value="Unassembled WGS sequence"/>
</dbReference>
<dbReference type="InterPro" id="IPR018247">
    <property type="entry name" value="EF_Hand_1_Ca_BS"/>
</dbReference>
<protein>
    <recommendedName>
        <fullName evidence="1">EF-hand domain-containing protein</fullName>
    </recommendedName>
</protein>
<dbReference type="PROSITE" id="PS00018">
    <property type="entry name" value="EF_HAND_1"/>
    <property type="match status" value="1"/>
</dbReference>
<dbReference type="Gene3D" id="1.10.238.10">
    <property type="entry name" value="EF-hand"/>
    <property type="match status" value="1"/>
</dbReference>
<name>A0A7Y8FAU1_9PSED</name>
<sequence length="154" mass="18169">MLLKCNWYRLEGLLHDANGTLLSGWVREEVGVTPWVSPWSWEGYDVIFNYDSPRQALAYFFRAANRFSEEQLERHGRLDDFSDTGPMKSRLYDIIDRDRNGKITAEELNDAMKLPAHVQSLSQLIIHYESEWRHEPHKWDALDELLGHSVRRHC</sequence>
<evidence type="ECO:0000313" key="2">
    <source>
        <dbReference type="EMBL" id="NWE75574.1"/>
    </source>
</evidence>
<dbReference type="PROSITE" id="PS50222">
    <property type="entry name" value="EF_HAND_2"/>
    <property type="match status" value="1"/>
</dbReference>
<proteinExistence type="predicted"/>